<dbReference type="Proteomes" id="UP000298663">
    <property type="component" value="Unassembled WGS sequence"/>
</dbReference>
<organism evidence="1 2">
    <name type="scientific">Steinernema carpocapsae</name>
    <name type="common">Entomopathogenic nematode</name>
    <dbReference type="NCBI Taxonomy" id="34508"/>
    <lineage>
        <taxon>Eukaryota</taxon>
        <taxon>Metazoa</taxon>
        <taxon>Ecdysozoa</taxon>
        <taxon>Nematoda</taxon>
        <taxon>Chromadorea</taxon>
        <taxon>Rhabditida</taxon>
        <taxon>Tylenchina</taxon>
        <taxon>Panagrolaimomorpha</taxon>
        <taxon>Strongyloidoidea</taxon>
        <taxon>Steinernematidae</taxon>
        <taxon>Steinernema</taxon>
    </lineage>
</organism>
<evidence type="ECO:0000313" key="2">
    <source>
        <dbReference type="Proteomes" id="UP000298663"/>
    </source>
</evidence>
<evidence type="ECO:0000313" key="1">
    <source>
        <dbReference type="EMBL" id="TKR86466.1"/>
    </source>
</evidence>
<dbReference type="OrthoDB" id="565552at2759"/>
<accession>A0A4U5NT41</accession>
<dbReference type="STRING" id="34508.A0A4U5NT41"/>
<dbReference type="EMBL" id="AZBU02000003">
    <property type="protein sequence ID" value="TKR86466.1"/>
    <property type="molecule type" value="Genomic_DNA"/>
</dbReference>
<sequence>MNGKNVARLSAQVMDSPSGAAFHNGLVTSITQYFDCRSQLRVDHFRVWISFLNFVSDLYGNLGFTYQGELVNVVFQIFDYMLKAPSLSHSRSKSWNVLSERF</sequence>
<keyword evidence="2" id="KW-1185">Reference proteome</keyword>
<gene>
    <name evidence="1" type="ORF">L596_011056</name>
</gene>
<dbReference type="AlphaFoldDB" id="A0A4U5NT41"/>
<name>A0A4U5NT41_STECR</name>
<reference evidence="1 2" key="1">
    <citation type="journal article" date="2015" name="Genome Biol.">
        <title>Comparative genomics of Steinernema reveals deeply conserved gene regulatory networks.</title>
        <authorList>
            <person name="Dillman A.R."/>
            <person name="Macchietto M."/>
            <person name="Porter C.F."/>
            <person name="Rogers A."/>
            <person name="Williams B."/>
            <person name="Antoshechkin I."/>
            <person name="Lee M.M."/>
            <person name="Goodwin Z."/>
            <person name="Lu X."/>
            <person name="Lewis E.E."/>
            <person name="Goodrich-Blair H."/>
            <person name="Stock S.P."/>
            <person name="Adams B.J."/>
            <person name="Sternberg P.W."/>
            <person name="Mortazavi A."/>
        </authorList>
    </citation>
    <scope>NUCLEOTIDE SEQUENCE [LARGE SCALE GENOMIC DNA]</scope>
    <source>
        <strain evidence="1 2">ALL</strain>
    </source>
</reference>
<comment type="caution">
    <text evidence="1">The sequence shown here is derived from an EMBL/GenBank/DDBJ whole genome shotgun (WGS) entry which is preliminary data.</text>
</comment>
<reference evidence="1 2" key="2">
    <citation type="journal article" date="2019" name="G3 (Bethesda)">
        <title>Hybrid Assembly of the Genome of the Entomopathogenic Nematode Steinernema carpocapsae Identifies the X-Chromosome.</title>
        <authorList>
            <person name="Serra L."/>
            <person name="Macchietto M."/>
            <person name="Macias-Munoz A."/>
            <person name="McGill C.J."/>
            <person name="Rodriguez I.M."/>
            <person name="Rodriguez B."/>
            <person name="Murad R."/>
            <person name="Mortazavi A."/>
        </authorList>
    </citation>
    <scope>NUCLEOTIDE SEQUENCE [LARGE SCALE GENOMIC DNA]</scope>
    <source>
        <strain evidence="1 2">ALL</strain>
    </source>
</reference>
<proteinExistence type="predicted"/>
<protein>
    <submittedName>
        <fullName evidence="1">Uncharacterized protein</fullName>
    </submittedName>
</protein>